<dbReference type="FunFam" id="3.40.309.10:FF:000008">
    <property type="entry name" value="Cytosolic 10-formyltetrahydrofolate dehydrogenase"/>
    <property type="match status" value="1"/>
</dbReference>
<comment type="similarity">
    <text evidence="2">In the N-terminal section; belongs to the GART family.</text>
</comment>
<evidence type="ECO:0000313" key="14">
    <source>
        <dbReference type="EMBL" id="KFO21927.1"/>
    </source>
</evidence>
<sequence>MPANRLENSADISHFNPAVHAVTWVNTCTKSSLLHAIAMYWGSKSGCMLVDTVKTAGAVNTTDTTNKIPQGKLRSKDTLQGTDITVLELWQSPCSSLLPKKPGQNLPGTCVTPSSAMKIAVIGQSLFGQEVYCHLRKEGHEIVGVFTIPDKDGKADPLGLEAEKDGVPVFKFPRWRTRGQALPDVVAKYQALGAELNVLPFCSQFIPMEVIDAPRHGSIIYHPSLLPRHRGASAINWTLIHGDKKGGFTVFWADDGLDTGDLLLQKECEVLPDDTVSTLYNRFLFPEGIKGMVEAVRLISEGKAPRLPQPKEGATYEGIQKKETAKINWDQPAEAIHNWIRGNDKVPGAWTEACGQKLTFFNSTLNTSGLVPEGEDLLIPGAHRPGVVTRAGLILFGNDDRMLLVKNIQLEDGKMIPAAHFFKGAASSALELTEAEVVTAEAVRSAWQRILPSVPDIEDSTDFFKSGAASVDVVRLVEEVKELCDGLELENEDVYMATTFGDFIQLLVRKLRGEDEENECVIDYVEKTVKRLTLCMPHQLFIGGMFVDAEGAKTYDTINPTDGSVICQVSLAQVSDVDKAVAAAKDAFENGLWGKISARDRGRLLYRLADLMEQHQEELATIEALDAGAVYTLALKTHVGMSIQTFRYFAGWCDKIQGCTIPINQARPNRNLTLTKKEPVGVCGIVIPWNYPLMMLSWKTAACLAAGNTVVIKPAQVTPLTALKFAELTVKAGIPKGVINILPGSGSLVGQRLSDHPDVRKIGFTGSTQVGKHIMKSCALSNVKKVSLELGGKSPLIIFADCDLNKAVQMGMSSVFFNKGENCIAAGRLFVENAIHDQFVQKVVEEVKKMKIGNPLDRDTNHGPQNHQAHLKKLLEYCQRGQKEGATLICGGNQVPRPGFFFEPTVFTDVEDHMFIAKEESFGPIMIISRFADGDVDTVLSRANATEFGLASGVFTRDINKALYVSDKLEAGTVFVNTYNKTDVAAPFGGFKQSGFGKDLGEAALNEYLRVKTVTFEY</sequence>
<evidence type="ECO:0000256" key="2">
    <source>
        <dbReference type="ARBA" id="ARBA00010978"/>
    </source>
</evidence>
<dbReference type="InterPro" id="IPR002376">
    <property type="entry name" value="Formyl_transf_N"/>
</dbReference>
<keyword evidence="15" id="KW-1185">Reference proteome</keyword>
<dbReference type="CDD" id="cd08703">
    <property type="entry name" value="FDH_Hydrolase_C"/>
    <property type="match status" value="1"/>
</dbReference>
<evidence type="ECO:0000256" key="4">
    <source>
        <dbReference type="ARBA" id="ARBA00022450"/>
    </source>
</evidence>
<dbReference type="Gene3D" id="3.40.605.10">
    <property type="entry name" value="Aldehyde Dehydrogenase, Chain A, domain 1"/>
    <property type="match status" value="1"/>
</dbReference>
<dbReference type="SUPFAM" id="SSF50486">
    <property type="entry name" value="FMT C-terminal domain-like"/>
    <property type="match status" value="1"/>
</dbReference>
<protein>
    <recommendedName>
        <fullName evidence="3">formyltetrahydrofolate dehydrogenase</fullName>
        <ecNumber evidence="3">1.5.1.6</ecNumber>
    </recommendedName>
</protein>
<evidence type="ECO:0000259" key="13">
    <source>
        <dbReference type="PROSITE" id="PS50075"/>
    </source>
</evidence>
<feature type="domain" description="Carrier" evidence="13">
    <location>
        <begin position="434"/>
        <end position="511"/>
    </location>
</feature>
<evidence type="ECO:0000256" key="11">
    <source>
        <dbReference type="PROSITE-ProRule" id="PRU10007"/>
    </source>
</evidence>
<evidence type="ECO:0000256" key="6">
    <source>
        <dbReference type="ARBA" id="ARBA00022563"/>
    </source>
</evidence>
<dbReference type="Pfam" id="PF00171">
    <property type="entry name" value="Aldedh"/>
    <property type="match status" value="1"/>
</dbReference>
<evidence type="ECO:0000256" key="8">
    <source>
        <dbReference type="ARBA" id="ARBA00022990"/>
    </source>
</evidence>
<dbReference type="STRING" id="885580.ENSFDAP00000011709"/>
<dbReference type="FunFam" id="3.40.605.10:FF:000009">
    <property type="entry name" value="Cytosolic 10-formyltetrahydrofolate dehydrogenase"/>
    <property type="match status" value="1"/>
</dbReference>
<dbReference type="Gene3D" id="3.40.50.170">
    <property type="entry name" value="Formyl transferase, N-terminal domain"/>
    <property type="match status" value="1"/>
</dbReference>
<dbReference type="Gene3D" id="1.10.1200.10">
    <property type="entry name" value="ACP-like"/>
    <property type="match status" value="1"/>
</dbReference>
<feature type="active site" evidence="11">
    <location>
        <position position="789"/>
    </location>
</feature>
<dbReference type="InterPro" id="IPR036736">
    <property type="entry name" value="ACP-like_sf"/>
</dbReference>
<dbReference type="Pfam" id="PF00551">
    <property type="entry name" value="Formyl_trans_N"/>
    <property type="match status" value="1"/>
</dbReference>
<evidence type="ECO:0000256" key="7">
    <source>
        <dbReference type="ARBA" id="ARBA00022857"/>
    </source>
</evidence>
<dbReference type="InterPro" id="IPR001555">
    <property type="entry name" value="GART_AS"/>
</dbReference>
<comment type="catalytic activity">
    <reaction evidence="10">
        <text>(6R)-10-formyltetrahydrofolate + NADP(+) + H2O = (6S)-5,6,7,8-tetrahydrofolate + CO2 + NADPH + H(+)</text>
        <dbReference type="Rhea" id="RHEA:10180"/>
        <dbReference type="ChEBI" id="CHEBI:15377"/>
        <dbReference type="ChEBI" id="CHEBI:15378"/>
        <dbReference type="ChEBI" id="CHEBI:16526"/>
        <dbReference type="ChEBI" id="CHEBI:57453"/>
        <dbReference type="ChEBI" id="CHEBI:57783"/>
        <dbReference type="ChEBI" id="CHEBI:58349"/>
        <dbReference type="ChEBI" id="CHEBI:195366"/>
        <dbReference type="EC" id="1.5.1.6"/>
    </reaction>
    <physiologicalReaction direction="left-to-right" evidence="10">
        <dbReference type="Rhea" id="RHEA:10181"/>
    </physiologicalReaction>
</comment>
<keyword evidence="9 12" id="KW-0560">Oxidoreductase</keyword>
<comment type="similarity">
    <text evidence="1">In the C-terminal section; belongs to the aldehyde dehydrogenase family. ALDH1L subfamily.</text>
</comment>
<dbReference type="GO" id="GO:0006730">
    <property type="term" value="P:one-carbon metabolic process"/>
    <property type="evidence" value="ECO:0007669"/>
    <property type="project" value="UniProtKB-KW"/>
</dbReference>
<dbReference type="InterPro" id="IPR016160">
    <property type="entry name" value="Ald_DH_CS_CYS"/>
</dbReference>
<dbReference type="InterPro" id="IPR011034">
    <property type="entry name" value="Formyl_transferase-like_C_sf"/>
</dbReference>
<dbReference type="Gene3D" id="3.10.25.10">
    <property type="entry name" value="Formyl transferase, C-terminal domain"/>
    <property type="match status" value="1"/>
</dbReference>
<dbReference type="InterPro" id="IPR037022">
    <property type="entry name" value="Formyl_trans_C_sf"/>
</dbReference>
<dbReference type="GO" id="GO:0016155">
    <property type="term" value="F:formyltetrahydrofolate dehydrogenase activity"/>
    <property type="evidence" value="ECO:0007669"/>
    <property type="project" value="UniProtKB-EC"/>
</dbReference>
<dbReference type="Pfam" id="PF00550">
    <property type="entry name" value="PP-binding"/>
    <property type="match status" value="1"/>
</dbReference>
<dbReference type="Pfam" id="PF02911">
    <property type="entry name" value="Formyl_trans_C"/>
    <property type="match status" value="1"/>
</dbReference>
<dbReference type="GO" id="GO:0009258">
    <property type="term" value="P:10-formyltetrahydrofolate catabolic process"/>
    <property type="evidence" value="ECO:0007669"/>
    <property type="project" value="UniProtKB-ARBA"/>
</dbReference>
<comment type="similarity">
    <text evidence="12">Belongs to the aldehyde dehydrogenase family.</text>
</comment>
<dbReference type="EC" id="1.5.1.6" evidence="3"/>
<evidence type="ECO:0000256" key="12">
    <source>
        <dbReference type="RuleBase" id="RU003345"/>
    </source>
</evidence>
<evidence type="ECO:0000256" key="5">
    <source>
        <dbReference type="ARBA" id="ARBA00022553"/>
    </source>
</evidence>
<dbReference type="CDD" id="cd07140">
    <property type="entry name" value="ALDH_F1L_FTFDH"/>
    <property type="match status" value="1"/>
</dbReference>
<dbReference type="InterPro" id="IPR005793">
    <property type="entry name" value="Formyl_trans_C"/>
</dbReference>
<keyword evidence="8" id="KW-0007">Acetylation</keyword>
<evidence type="ECO:0000256" key="9">
    <source>
        <dbReference type="ARBA" id="ARBA00023002"/>
    </source>
</evidence>
<dbReference type="InterPro" id="IPR009081">
    <property type="entry name" value="PP-bd_ACP"/>
</dbReference>
<keyword evidence="4" id="KW-0596">Phosphopantetheine</keyword>
<dbReference type="GO" id="GO:0016620">
    <property type="term" value="F:oxidoreductase activity, acting on the aldehyde or oxo group of donors, NAD or NADP as acceptor"/>
    <property type="evidence" value="ECO:0007669"/>
    <property type="project" value="InterPro"/>
</dbReference>
<dbReference type="InterPro" id="IPR036477">
    <property type="entry name" value="Formyl_transf_N_sf"/>
</dbReference>
<dbReference type="PANTHER" id="PTHR11699">
    <property type="entry name" value="ALDEHYDE DEHYDROGENASE-RELATED"/>
    <property type="match status" value="1"/>
</dbReference>
<dbReference type="PROSITE" id="PS50075">
    <property type="entry name" value="CARRIER"/>
    <property type="match status" value="1"/>
</dbReference>
<reference evidence="14 15" key="1">
    <citation type="submission" date="2013-11" db="EMBL/GenBank/DDBJ databases">
        <title>The Damaraland mole rat (Fukomys damarensis) genome and evolution of African mole rats.</title>
        <authorList>
            <person name="Gladyshev V.N."/>
            <person name="Fang X."/>
        </authorList>
    </citation>
    <scope>NUCLEOTIDE SEQUENCE [LARGE SCALE GENOMIC DNA]</scope>
    <source>
        <tissue evidence="14">Liver</tissue>
    </source>
</reference>
<dbReference type="SUPFAM" id="SSF53720">
    <property type="entry name" value="ALDH-like"/>
    <property type="match status" value="1"/>
</dbReference>
<evidence type="ECO:0000256" key="3">
    <source>
        <dbReference type="ARBA" id="ARBA00012858"/>
    </source>
</evidence>
<dbReference type="InterPro" id="IPR015590">
    <property type="entry name" value="Aldehyde_DH_dom"/>
</dbReference>
<dbReference type="InterPro" id="IPR016163">
    <property type="entry name" value="Ald_DH_C"/>
</dbReference>
<dbReference type="EMBL" id="KN124246">
    <property type="protein sequence ID" value="KFO21927.1"/>
    <property type="molecule type" value="Genomic_DNA"/>
</dbReference>
<evidence type="ECO:0000256" key="10">
    <source>
        <dbReference type="ARBA" id="ARBA00048239"/>
    </source>
</evidence>
<dbReference type="AlphaFoldDB" id="A0A091CU04"/>
<dbReference type="CDD" id="cd08647">
    <property type="entry name" value="FMT_core_FDH_N"/>
    <property type="match status" value="1"/>
</dbReference>
<dbReference type="SUPFAM" id="SSF53328">
    <property type="entry name" value="Formyltransferase"/>
    <property type="match status" value="1"/>
</dbReference>
<dbReference type="InterPro" id="IPR016162">
    <property type="entry name" value="Ald_DH_N"/>
</dbReference>
<dbReference type="PROSITE" id="PS00373">
    <property type="entry name" value="GART"/>
    <property type="match status" value="1"/>
</dbReference>
<dbReference type="FunFam" id="3.40.50.170:FF:000002">
    <property type="entry name" value="10-formyltetrahydrofolate dehydrogenase"/>
    <property type="match status" value="1"/>
</dbReference>
<dbReference type="eggNOG" id="KOG2452">
    <property type="taxonomic scope" value="Eukaryota"/>
</dbReference>
<accession>A0A091CU04</accession>
<gene>
    <name evidence="14" type="ORF">H920_16684</name>
</gene>
<organism evidence="14 15">
    <name type="scientific">Fukomys damarensis</name>
    <name type="common">Damaraland mole rat</name>
    <name type="synonym">Cryptomys damarensis</name>
    <dbReference type="NCBI Taxonomy" id="885580"/>
    <lineage>
        <taxon>Eukaryota</taxon>
        <taxon>Metazoa</taxon>
        <taxon>Chordata</taxon>
        <taxon>Craniata</taxon>
        <taxon>Vertebrata</taxon>
        <taxon>Euteleostomi</taxon>
        <taxon>Mammalia</taxon>
        <taxon>Eutheria</taxon>
        <taxon>Euarchontoglires</taxon>
        <taxon>Glires</taxon>
        <taxon>Rodentia</taxon>
        <taxon>Hystricomorpha</taxon>
        <taxon>Bathyergidae</taxon>
        <taxon>Fukomys</taxon>
    </lineage>
</organism>
<dbReference type="PROSITE" id="PS00687">
    <property type="entry name" value="ALDEHYDE_DEHYDR_GLU"/>
    <property type="match status" value="1"/>
</dbReference>
<dbReference type="Proteomes" id="UP000028990">
    <property type="component" value="Unassembled WGS sequence"/>
</dbReference>
<keyword evidence="7" id="KW-0521">NADP</keyword>
<dbReference type="Gene3D" id="3.40.309.10">
    <property type="entry name" value="Aldehyde Dehydrogenase, Chain A, domain 2"/>
    <property type="match status" value="1"/>
</dbReference>
<keyword evidence="6" id="KW-0554">One-carbon metabolism</keyword>
<proteinExistence type="inferred from homology"/>
<keyword evidence="5" id="KW-0597">Phosphoprotein</keyword>
<dbReference type="InterPro" id="IPR016161">
    <property type="entry name" value="Ald_DH/histidinol_DH"/>
</dbReference>
<evidence type="ECO:0000256" key="1">
    <source>
        <dbReference type="ARBA" id="ARBA00007995"/>
    </source>
</evidence>
<dbReference type="InterPro" id="IPR029510">
    <property type="entry name" value="Ald_DH_CS_GLU"/>
</dbReference>
<dbReference type="FunFam" id="1.10.1200.10:FF:000002">
    <property type="entry name" value="10-formyltetrahydrofolate dehydrogenase"/>
    <property type="match status" value="1"/>
</dbReference>
<evidence type="ECO:0000313" key="15">
    <source>
        <dbReference type="Proteomes" id="UP000028990"/>
    </source>
</evidence>
<dbReference type="FunFam" id="3.40.605.10:FF:000026">
    <property type="entry name" value="Aldehyde dehydrogenase, putative"/>
    <property type="match status" value="1"/>
</dbReference>
<dbReference type="FunFam" id="3.10.25.10:FF:000002">
    <property type="entry name" value="10-formyltetrahydrofolate dehydrogenase"/>
    <property type="match status" value="1"/>
</dbReference>
<dbReference type="PROSITE" id="PS00070">
    <property type="entry name" value="ALDEHYDE_DEHYDR_CYS"/>
    <property type="match status" value="1"/>
</dbReference>
<name>A0A091CU04_FUKDA</name>
<dbReference type="SUPFAM" id="SSF47336">
    <property type="entry name" value="ACP-like"/>
    <property type="match status" value="1"/>
</dbReference>